<feature type="region of interest" description="Disordered" evidence="7">
    <location>
        <begin position="163"/>
        <end position="190"/>
    </location>
</feature>
<feature type="domain" description="F5/8 type C" evidence="8">
    <location>
        <begin position="297"/>
        <end position="442"/>
    </location>
</feature>
<feature type="domain" description="F5/8 type C" evidence="8">
    <location>
        <begin position="1491"/>
        <end position="1636"/>
    </location>
</feature>
<dbReference type="Pfam" id="PF00090">
    <property type="entry name" value="TSP_1"/>
    <property type="match status" value="5"/>
</dbReference>
<feature type="domain" description="F5/8 type C" evidence="8">
    <location>
        <begin position="1117"/>
        <end position="1262"/>
    </location>
</feature>
<dbReference type="CDD" id="cd00057">
    <property type="entry name" value="FA58C"/>
    <property type="match status" value="11"/>
</dbReference>
<dbReference type="FunFam" id="2.20.100.10:FF:000007">
    <property type="entry name" value="Thrombospondin 1"/>
    <property type="match status" value="2"/>
</dbReference>
<dbReference type="Proteomes" id="UP000225706">
    <property type="component" value="Unassembled WGS sequence"/>
</dbReference>
<gene>
    <name evidence="9" type="primary">HMCN1</name>
    <name evidence="9" type="ORF">AWC38_SpisGene23218</name>
</gene>
<feature type="domain" description="F5/8 type C" evidence="8">
    <location>
        <begin position="599"/>
        <end position="744"/>
    </location>
</feature>
<dbReference type="InterPro" id="IPR000884">
    <property type="entry name" value="TSP1_rpt"/>
</dbReference>
<evidence type="ECO:0000256" key="1">
    <source>
        <dbReference type="ARBA" id="ARBA00004167"/>
    </source>
</evidence>
<keyword evidence="10" id="KW-1185">Reference proteome</keyword>
<dbReference type="FunFam" id="2.20.100.10:FF:000001">
    <property type="entry name" value="semaphorin-5A isoform X1"/>
    <property type="match status" value="2"/>
</dbReference>
<dbReference type="Gene3D" id="2.20.100.10">
    <property type="entry name" value="Thrombospondin type-1 (TSP1) repeat"/>
    <property type="match status" value="5"/>
</dbReference>
<reference evidence="10" key="1">
    <citation type="journal article" date="2017" name="bioRxiv">
        <title>Comparative analysis of the genomes of Stylophora pistillata and Acropora digitifera provides evidence for extensive differences between species of corals.</title>
        <authorList>
            <person name="Voolstra C.R."/>
            <person name="Li Y."/>
            <person name="Liew Y.J."/>
            <person name="Baumgarten S."/>
            <person name="Zoccola D."/>
            <person name="Flot J.-F."/>
            <person name="Tambutte S."/>
            <person name="Allemand D."/>
            <person name="Aranda M."/>
        </authorList>
    </citation>
    <scope>NUCLEOTIDE SEQUENCE [LARGE SCALE GENOMIC DNA]</scope>
</reference>
<keyword evidence="4" id="KW-1133">Transmembrane helix</keyword>
<evidence type="ECO:0000256" key="7">
    <source>
        <dbReference type="SAM" id="MobiDB-lite"/>
    </source>
</evidence>
<feature type="domain" description="F5/8 type C" evidence="8">
    <location>
        <begin position="966"/>
        <end position="1111"/>
    </location>
</feature>
<comment type="subcellular location">
    <subcellularLocation>
        <location evidence="1">Membrane</location>
        <topology evidence="1">Single-pass membrane protein</topology>
    </subcellularLocation>
</comment>
<feature type="domain" description="F5/8 type C" evidence="8">
    <location>
        <begin position="448"/>
        <end position="593"/>
    </location>
</feature>
<protein>
    <submittedName>
        <fullName evidence="9">Hemicentin-1</fullName>
    </submittedName>
</protein>
<evidence type="ECO:0000256" key="2">
    <source>
        <dbReference type="ARBA" id="ARBA00022692"/>
    </source>
</evidence>
<feature type="domain" description="F5/8 type C" evidence="8">
    <location>
        <begin position="146"/>
        <end position="291"/>
    </location>
</feature>
<evidence type="ECO:0000259" key="8">
    <source>
        <dbReference type="PROSITE" id="PS50022"/>
    </source>
</evidence>
<organism evidence="9 10">
    <name type="scientific">Stylophora pistillata</name>
    <name type="common">Smooth cauliflower coral</name>
    <dbReference type="NCBI Taxonomy" id="50429"/>
    <lineage>
        <taxon>Eukaryota</taxon>
        <taxon>Metazoa</taxon>
        <taxon>Cnidaria</taxon>
        <taxon>Anthozoa</taxon>
        <taxon>Hexacorallia</taxon>
        <taxon>Scleractinia</taxon>
        <taxon>Astrocoeniina</taxon>
        <taxon>Pocilloporidae</taxon>
        <taxon>Stylophora</taxon>
    </lineage>
</organism>
<evidence type="ECO:0000256" key="6">
    <source>
        <dbReference type="ARBA" id="ARBA00023157"/>
    </source>
</evidence>
<comment type="caution">
    <text evidence="9">The sequence shown here is derived from an EMBL/GenBank/DDBJ whole genome shotgun (WGS) entry which is preliminary data.</text>
</comment>
<dbReference type="OrthoDB" id="10046852at2759"/>
<dbReference type="SMART" id="SM00231">
    <property type="entry name" value="FA58C"/>
    <property type="match status" value="11"/>
</dbReference>
<feature type="domain" description="F5/8 type C" evidence="8">
    <location>
        <begin position="1284"/>
        <end position="1334"/>
    </location>
</feature>
<name>A0A2B4R965_STYPI</name>
<dbReference type="PANTHER" id="PTHR24543">
    <property type="entry name" value="MULTICOPPER OXIDASE-RELATED"/>
    <property type="match status" value="1"/>
</dbReference>
<dbReference type="InterPro" id="IPR036383">
    <property type="entry name" value="TSP1_rpt_sf"/>
</dbReference>
<dbReference type="PROSITE" id="PS01285">
    <property type="entry name" value="FA58C_1"/>
    <property type="match status" value="9"/>
</dbReference>
<accession>A0A2B4R965</accession>
<evidence type="ECO:0000256" key="3">
    <source>
        <dbReference type="ARBA" id="ARBA00022737"/>
    </source>
</evidence>
<proteinExistence type="predicted"/>
<dbReference type="InterPro" id="IPR008979">
    <property type="entry name" value="Galactose-bd-like_sf"/>
</dbReference>
<dbReference type="InterPro" id="IPR000421">
    <property type="entry name" value="FA58C"/>
</dbReference>
<feature type="domain" description="F5/8 type C" evidence="8">
    <location>
        <begin position="1642"/>
        <end position="1787"/>
    </location>
</feature>
<keyword evidence="2" id="KW-0812">Transmembrane</keyword>
<dbReference type="EMBL" id="LSMT01001196">
    <property type="protein sequence ID" value="PFX12772.1"/>
    <property type="molecule type" value="Genomic_DNA"/>
</dbReference>
<feature type="domain" description="F5/8 type C" evidence="8">
    <location>
        <begin position="750"/>
        <end position="895"/>
    </location>
</feature>
<dbReference type="SUPFAM" id="SSF82895">
    <property type="entry name" value="TSP-1 type 1 repeat"/>
    <property type="match status" value="5"/>
</dbReference>
<dbReference type="PROSITE" id="PS50022">
    <property type="entry name" value="FA58C_3"/>
    <property type="match status" value="12"/>
</dbReference>
<sequence>MWLKKANRSYLDMCMEWAANHGPSNARLNRPAGGGKTGAWSAKANDKGQWIQVNFRQLTRVTKVAIQGRQEYPQWVTAFKISYSLDGRNFQYLEKVYHGNNDQNSVVVNTLMTPIEARFVRLHPYAWYGHISMRMELYGCSLKPECRRPLGMENYRVPDSAITSSSQWDANHGPSNARLDRPSGGGKTGAWSARTNDVNQWIQVTFSEITKVTGVGIQGRYDYNQWVTKFKVSYSLDGIHFSTLSKVFNGNNDRNTIVVPDLEAPFQARVVRINPLEWYGHISLRMEFYGCQLSSECATPLGMENRFIPNYAITASSEWAANHGASNARLYRPAGGGRTGAWSAKINDKSQWIQVDLRGIYKVTKVLTQGRQDYAQWVTQFKISYSLDGTHFTSQNKVYQANSDQNTVVVNVLEKPIDARFIRLLPQLWHGHISLRMELYGCSLKTDCSSPMGMENKLIPDFAITASSEWNTGHGAKNGRLYFMAGGGRTGAWSAKTNDRSQWIQVDLGEVQKVTQIASQGRSDYAQWVTSYRVSYSTLGKDFQHQDLVYRANSDQHSVVVNSLVKPIEARFVRIMVEGWKGHISMRFEVYGCHVHAECETSLGLTNKKLPNSALRASSEWNGAHGASNARLYHVSGGGRTGAWSAKVNNKGQWLEVDLGETTKVTMVATQGRYDYDQWVQSYKVAHSKYGDHFEFQNKVYEGNKDRNSVIINKLIQPIEVRFVRIYPESWHGHMSMRAEFYGCTISSECSSPLGMENYHIPDSAITASSLWDPNHGPNNARIYHMAGGGRTGAWSAKTNDKGQWIQVNLSRAVEVTKIGIQGRHDYAQWVTKFRVAYSTDGQHFTLQNQEYSGNRDQNTLVINDLAKSIKAQYVRILPQEWHGHISLRMELYGCDSSGAIDGGYSEWKDWGICSATCGGGTRSRSRSCNNPVPQNGGADCSSLGPSEEFESCNKQPCKGYGPEDCDAPLGIQSGEIPNSDITASSEWAANHGPSNARLNRPAGGGKTGAWSAKANDKGQWIQVNLRQLTRVTKVAIQGRQDHPQWVSAFKISHSLDGKQFEYQDRIYDGSNDQNSVVMNTLMEPVIARFVRLHPYVWYGHISLRMELYGCSLKQECLSPLGMETYRIPNSAITASSEWDVNHGPTNARLNRPSGGGKTGAWSAKRNDESQWIQVTFPEITKVTGVAIQGRYDYNQWVTKFKVSYSLDGIHFVTIPMVYNGNKDRNGIVINDLEAPIEARIVRYIPVEWYGHISLRMELYGCHLSSECATPLGMENRFIPDYAITASTEVYQANRDQNTVVVNALEKPIEARFIRLHPQLWHGHISLRMELYGCSLKTDCASPMGMESKFLPDYAITASSEWNSGHGASNARLYFMAGRGRTGAWSARANDRSQWVQVDFGKIKRVMQIASQGRSDYAQWVTKYRVSYSTFGKTFALQDQVYQANSDQHSVVVNTLVKPFEARFVRIKPEEWHGHISMRFELYGCDVFEGCVTPLGLTSKKLPNSVLTASSEWNGNHGASNARLYFVSGGGRTGAWSAKLNNKGQWLQADLGKTTTVTMVATQGRYDYDQWVKSFKVAYSMYGSHFEFQNKVYDGNTDRNSVIVNRLIQPIKARFVRLYPESWHGHMSMRMELYGCEIYSGCSSPLGMENNRIPDSAITASSEWDRNHGPNNARIYHMAGGGRTGAWSAKKNDEGQWIQVNLGKIVEVTEIGIQGRQDYAQWVTKYKLSYSTDGHHFTFQNQEYLGNKDQNTLVINDLVQPIKAQYVRILPQEWYGHISMRMELYGCVSKPVNGGYSAWGPYGECSKPCGGGEQTRRRTCTNPPPAHGGKNCASLGPDFSTKECNTQNCPIDGGYSKWLEWSDCSATCNGGSRVRSRKCDNPAPQYQGKNCVGPSLETEDCNKEGCPINGGYGPWGSWADCSKTCGKEKGMKRRVRLCDHPAPENGGKDCSGLGVDSETKPCTPPIKKCPVDGGWGEFGEWSECSVTCGGGEQIRERKCNNPKPGAAEWRPVGCFMNSDRALGQLLERVGSKPSISSRYAACTSAADSGDVTLFGMDDRRCWTGENTESIRTFDKYGTSGTCKTRKGLSGGLSEYETMFVYIKEEGEWKQKGCYINKGPILALPDSIDDTVENYQGNENIFDHCRKKAESFGYKLFGADDKTCWADKSGKNKYELYGKSSHCSIGKSGKGSGRDINGDMFVYRFE</sequence>
<keyword evidence="6" id="KW-1015">Disulfide bond</keyword>
<dbReference type="PANTHER" id="PTHR24543:SF325">
    <property type="entry name" value="F5_8 TYPE C DOMAIN-CONTAINING PROTEIN"/>
    <property type="match status" value="1"/>
</dbReference>
<evidence type="ECO:0000256" key="4">
    <source>
        <dbReference type="ARBA" id="ARBA00022989"/>
    </source>
</evidence>
<evidence type="ECO:0000313" key="9">
    <source>
        <dbReference type="EMBL" id="PFX12772.1"/>
    </source>
</evidence>
<evidence type="ECO:0000256" key="5">
    <source>
        <dbReference type="ARBA" id="ARBA00023136"/>
    </source>
</evidence>
<feature type="domain" description="F5/8 type C" evidence="8">
    <location>
        <begin position="1340"/>
        <end position="1485"/>
    </location>
</feature>
<dbReference type="PROSITE" id="PS01286">
    <property type="entry name" value="FA58C_2"/>
    <property type="match status" value="8"/>
</dbReference>
<keyword evidence="3" id="KW-0677">Repeat</keyword>
<dbReference type="SUPFAM" id="SSF49785">
    <property type="entry name" value="Galactose-binding domain-like"/>
    <property type="match status" value="12"/>
</dbReference>
<keyword evidence="5" id="KW-0472">Membrane</keyword>
<evidence type="ECO:0000313" key="10">
    <source>
        <dbReference type="Proteomes" id="UP000225706"/>
    </source>
</evidence>
<dbReference type="PROSITE" id="PS50092">
    <property type="entry name" value="TSP1"/>
    <property type="match status" value="5"/>
</dbReference>
<dbReference type="Gene3D" id="2.60.120.260">
    <property type="entry name" value="Galactose-binding domain-like"/>
    <property type="match status" value="12"/>
</dbReference>
<dbReference type="SMART" id="SM00209">
    <property type="entry name" value="TSP1"/>
    <property type="match status" value="5"/>
</dbReference>
<dbReference type="GO" id="GO:0016020">
    <property type="term" value="C:membrane"/>
    <property type="evidence" value="ECO:0007669"/>
    <property type="project" value="UniProtKB-SubCell"/>
</dbReference>
<dbReference type="Pfam" id="PF00754">
    <property type="entry name" value="F5_F8_type_C"/>
    <property type="match status" value="11"/>
</dbReference>
<dbReference type="FunFam" id="2.60.120.260:FF:000016">
    <property type="entry name" value="Contactin-associated protein-like 4 isoform 1"/>
    <property type="match status" value="11"/>
</dbReference>
<feature type="domain" description="F5/8 type C" evidence="8">
    <location>
        <begin position="1"/>
        <end position="140"/>
    </location>
</feature>